<comment type="caution">
    <text evidence="3">The sequence shown here is derived from an EMBL/GenBank/DDBJ whole genome shotgun (WGS) entry which is preliminary data.</text>
</comment>
<dbReference type="Proteomes" id="UP001596407">
    <property type="component" value="Unassembled WGS sequence"/>
</dbReference>
<dbReference type="InterPro" id="IPR012349">
    <property type="entry name" value="Split_barrel_FMN-bd"/>
</dbReference>
<protein>
    <submittedName>
        <fullName evidence="3">Pyridoxamine 5'-phosphate oxidase family protein</fullName>
    </submittedName>
</protein>
<dbReference type="GeneID" id="79303833"/>
<evidence type="ECO:0000313" key="4">
    <source>
        <dbReference type="Proteomes" id="UP001596407"/>
    </source>
</evidence>
<evidence type="ECO:0000259" key="2">
    <source>
        <dbReference type="Pfam" id="PF01243"/>
    </source>
</evidence>
<dbReference type="InterPro" id="IPR052019">
    <property type="entry name" value="F420H2_bilvrd_red/Heme_oxyg"/>
</dbReference>
<accession>A0ABD5WHI1</accession>
<organism evidence="3 4">
    <name type="scientific">Halorussus caseinilyticus</name>
    <dbReference type="NCBI Taxonomy" id="3034025"/>
    <lineage>
        <taxon>Archaea</taxon>
        <taxon>Methanobacteriati</taxon>
        <taxon>Methanobacteriota</taxon>
        <taxon>Stenosarchaea group</taxon>
        <taxon>Halobacteria</taxon>
        <taxon>Halobacteriales</taxon>
        <taxon>Haladaptataceae</taxon>
        <taxon>Halorussus</taxon>
    </lineage>
</organism>
<dbReference type="SUPFAM" id="SSF50475">
    <property type="entry name" value="FMN-binding split barrel"/>
    <property type="match status" value="1"/>
</dbReference>
<proteinExistence type="predicted"/>
<keyword evidence="1" id="KW-0560">Oxidoreductase</keyword>
<evidence type="ECO:0000313" key="3">
    <source>
        <dbReference type="EMBL" id="MFC7079653.1"/>
    </source>
</evidence>
<dbReference type="AlphaFoldDB" id="A0ABD5WHI1"/>
<dbReference type="Gene3D" id="2.30.110.10">
    <property type="entry name" value="Electron Transport, Fmn-binding Protein, Chain A"/>
    <property type="match status" value="1"/>
</dbReference>
<keyword evidence="4" id="KW-1185">Reference proteome</keyword>
<feature type="domain" description="Pyridoxamine 5'-phosphate oxidase N-terminal" evidence="2">
    <location>
        <begin position="8"/>
        <end position="118"/>
    </location>
</feature>
<dbReference type="InterPro" id="IPR011576">
    <property type="entry name" value="Pyridox_Oxase_N"/>
</dbReference>
<name>A0ABD5WHI1_9EURY</name>
<sequence length="129" mass="14253">MSSAIPSKAEALLTSEPLMAHFATCADDRPHVAPVWYHYDDGVLEVLTGGRKLANVRENPRVAVSVQKDEGGQARWRVTLCGTATVVEDPEARREAAERIHPKYGSDPDEYPENVLVRVEVGSASYRTY</sequence>
<dbReference type="Pfam" id="PF01243">
    <property type="entry name" value="PNPOx_N"/>
    <property type="match status" value="1"/>
</dbReference>
<dbReference type="RefSeq" id="WP_276279269.1">
    <property type="nucleotide sequence ID" value="NZ_CP119809.1"/>
</dbReference>
<reference evidence="3 4" key="1">
    <citation type="journal article" date="2019" name="Int. J. Syst. Evol. Microbiol.">
        <title>The Global Catalogue of Microorganisms (GCM) 10K type strain sequencing project: providing services to taxonomists for standard genome sequencing and annotation.</title>
        <authorList>
            <consortium name="The Broad Institute Genomics Platform"/>
            <consortium name="The Broad Institute Genome Sequencing Center for Infectious Disease"/>
            <person name="Wu L."/>
            <person name="Ma J."/>
        </authorList>
    </citation>
    <scope>NUCLEOTIDE SEQUENCE [LARGE SCALE GENOMIC DNA]</scope>
    <source>
        <strain evidence="3 4">DT72</strain>
    </source>
</reference>
<dbReference type="EMBL" id="JBHSZH010000005">
    <property type="protein sequence ID" value="MFC7079653.1"/>
    <property type="molecule type" value="Genomic_DNA"/>
</dbReference>
<evidence type="ECO:0000256" key="1">
    <source>
        <dbReference type="ARBA" id="ARBA00023002"/>
    </source>
</evidence>
<gene>
    <name evidence="3" type="ORF">ACFQJ6_05355</name>
</gene>
<dbReference type="PANTHER" id="PTHR35176">
    <property type="entry name" value="HEME OXYGENASE HI_0854-RELATED"/>
    <property type="match status" value="1"/>
</dbReference>
<dbReference type="PANTHER" id="PTHR35176:SF6">
    <property type="entry name" value="HEME OXYGENASE HI_0854-RELATED"/>
    <property type="match status" value="1"/>
</dbReference>
<dbReference type="GO" id="GO:0016491">
    <property type="term" value="F:oxidoreductase activity"/>
    <property type="evidence" value="ECO:0007669"/>
    <property type="project" value="UniProtKB-KW"/>
</dbReference>